<comment type="caution">
    <text evidence="1">The sequence shown here is derived from an EMBL/GenBank/DDBJ whole genome shotgun (WGS) entry which is preliminary data.</text>
</comment>
<organism evidence="1 2">
    <name type="scientific">Novipirellula rosea</name>
    <dbReference type="NCBI Taxonomy" id="1031540"/>
    <lineage>
        <taxon>Bacteria</taxon>
        <taxon>Pseudomonadati</taxon>
        <taxon>Planctomycetota</taxon>
        <taxon>Planctomycetia</taxon>
        <taxon>Pirellulales</taxon>
        <taxon>Pirellulaceae</taxon>
        <taxon>Novipirellula</taxon>
    </lineage>
</organism>
<gene>
    <name evidence="1" type="ORF">GCM10023156_63550</name>
</gene>
<keyword evidence="2" id="KW-1185">Reference proteome</keyword>
<name>A0ABP8NSK1_9BACT</name>
<reference evidence="2" key="1">
    <citation type="journal article" date="2019" name="Int. J. Syst. Evol. Microbiol.">
        <title>The Global Catalogue of Microorganisms (GCM) 10K type strain sequencing project: providing services to taxonomists for standard genome sequencing and annotation.</title>
        <authorList>
            <consortium name="The Broad Institute Genomics Platform"/>
            <consortium name="The Broad Institute Genome Sequencing Center for Infectious Disease"/>
            <person name="Wu L."/>
            <person name="Ma J."/>
        </authorList>
    </citation>
    <scope>NUCLEOTIDE SEQUENCE [LARGE SCALE GENOMIC DNA]</scope>
    <source>
        <strain evidence="2">JCM 17759</strain>
    </source>
</reference>
<sequence>MAIIGCSQPLRQIDIPTVDSTSSATAILNGDFLGHTDVAEFMLTRDAITAILRALSPAKQCDAERTTPPIGMISFRLHNGRTHVIRFYDFGQNPIGFDFDGIPCVRTGDYDRKNMLTDDETAFFPNEGINLYNYLRSQSEGEP</sequence>
<protein>
    <submittedName>
        <fullName evidence="1">Uncharacterized protein</fullName>
    </submittedName>
</protein>
<evidence type="ECO:0000313" key="2">
    <source>
        <dbReference type="Proteomes" id="UP001500840"/>
    </source>
</evidence>
<accession>A0ABP8NSK1</accession>
<proteinExistence type="predicted"/>
<dbReference type="Proteomes" id="UP001500840">
    <property type="component" value="Unassembled WGS sequence"/>
</dbReference>
<dbReference type="EMBL" id="BAABGA010000111">
    <property type="protein sequence ID" value="GAA4470357.1"/>
    <property type="molecule type" value="Genomic_DNA"/>
</dbReference>
<evidence type="ECO:0000313" key="1">
    <source>
        <dbReference type="EMBL" id="GAA4470357.1"/>
    </source>
</evidence>